<sequence>MAHPNLTLLASLLKVLDRSNNMLDNIEDNMTFFAPSDLAMESFMAWFKSWNRTSYWEDQENIVWFLNFHTIYSDLSTQDLIALESILKSFPTMYDGFSLH</sequence>
<reference evidence="2" key="1">
    <citation type="submission" date="2014-12" db="EMBL/GenBank/DDBJ databases">
        <title>Insight into the proteome of Arion vulgaris.</title>
        <authorList>
            <person name="Aradska J."/>
            <person name="Bulat T."/>
            <person name="Smidak R."/>
            <person name="Sarate P."/>
            <person name="Gangsoo J."/>
            <person name="Sialana F."/>
            <person name="Bilban M."/>
            <person name="Lubec G."/>
        </authorList>
    </citation>
    <scope>NUCLEOTIDE SEQUENCE</scope>
    <source>
        <tissue evidence="2">Skin</tissue>
    </source>
</reference>
<feature type="domain" description="FAS1" evidence="1">
    <location>
        <begin position="1"/>
        <end position="100"/>
    </location>
</feature>
<feature type="non-terminal residue" evidence="2">
    <location>
        <position position="100"/>
    </location>
</feature>
<gene>
    <name evidence="2" type="primary">ORF38936</name>
</gene>
<dbReference type="Gene3D" id="2.30.180.10">
    <property type="entry name" value="FAS1 domain"/>
    <property type="match status" value="1"/>
</dbReference>
<evidence type="ECO:0000313" key="2">
    <source>
        <dbReference type="EMBL" id="CEK60272.1"/>
    </source>
</evidence>
<dbReference type="AlphaFoldDB" id="A0A0B6YVU2"/>
<name>A0A0B6YVU2_9EUPU</name>
<organism evidence="2">
    <name type="scientific">Arion vulgaris</name>
    <dbReference type="NCBI Taxonomy" id="1028688"/>
    <lineage>
        <taxon>Eukaryota</taxon>
        <taxon>Metazoa</taxon>
        <taxon>Spiralia</taxon>
        <taxon>Lophotrochozoa</taxon>
        <taxon>Mollusca</taxon>
        <taxon>Gastropoda</taxon>
        <taxon>Heterobranchia</taxon>
        <taxon>Euthyneura</taxon>
        <taxon>Panpulmonata</taxon>
        <taxon>Eupulmonata</taxon>
        <taxon>Stylommatophora</taxon>
        <taxon>Helicina</taxon>
        <taxon>Arionoidea</taxon>
        <taxon>Arionidae</taxon>
        <taxon>Arion</taxon>
    </lineage>
</organism>
<dbReference type="Pfam" id="PF02469">
    <property type="entry name" value="Fasciclin"/>
    <property type="match status" value="1"/>
</dbReference>
<dbReference type="InterPro" id="IPR000782">
    <property type="entry name" value="FAS1_domain"/>
</dbReference>
<protein>
    <recommendedName>
        <fullName evidence="1">FAS1 domain-containing protein</fullName>
    </recommendedName>
</protein>
<dbReference type="SUPFAM" id="SSF82153">
    <property type="entry name" value="FAS1 domain"/>
    <property type="match status" value="1"/>
</dbReference>
<evidence type="ECO:0000259" key="1">
    <source>
        <dbReference type="PROSITE" id="PS50213"/>
    </source>
</evidence>
<dbReference type="EMBL" id="HACG01013407">
    <property type="protein sequence ID" value="CEK60272.1"/>
    <property type="molecule type" value="Transcribed_RNA"/>
</dbReference>
<dbReference type="InterPro" id="IPR036378">
    <property type="entry name" value="FAS1_dom_sf"/>
</dbReference>
<dbReference type="PROSITE" id="PS50213">
    <property type="entry name" value="FAS1"/>
    <property type="match status" value="1"/>
</dbReference>
<proteinExistence type="predicted"/>
<accession>A0A0B6YVU2</accession>